<dbReference type="Pfam" id="PF02163">
    <property type="entry name" value="Peptidase_M50"/>
    <property type="match status" value="1"/>
</dbReference>
<dbReference type="PANTHER" id="PTHR35864:SF1">
    <property type="entry name" value="ZINC METALLOPROTEASE YWHC-RELATED"/>
    <property type="match status" value="1"/>
</dbReference>
<organism evidence="15 16">
    <name type="scientific">Dialister micraerophilus UPII 345-E</name>
    <dbReference type="NCBI Taxonomy" id="910314"/>
    <lineage>
        <taxon>Bacteria</taxon>
        <taxon>Bacillati</taxon>
        <taxon>Bacillota</taxon>
        <taxon>Negativicutes</taxon>
        <taxon>Veillonellales</taxon>
        <taxon>Veillonellaceae</taxon>
        <taxon>Dialister</taxon>
    </lineage>
</organism>
<dbReference type="GO" id="GO:0008237">
    <property type="term" value="F:metallopeptidase activity"/>
    <property type="evidence" value="ECO:0007669"/>
    <property type="project" value="UniProtKB-KW"/>
</dbReference>
<keyword evidence="11" id="KW-0482">Metalloprotease</keyword>
<comment type="cofactor">
    <cofactor evidence="1">
        <name>Zn(2+)</name>
        <dbReference type="ChEBI" id="CHEBI:29105"/>
    </cofactor>
</comment>
<gene>
    <name evidence="15" type="ORF">HMPREF9220_0316</name>
</gene>
<evidence type="ECO:0000256" key="8">
    <source>
        <dbReference type="ARBA" id="ARBA00022801"/>
    </source>
</evidence>
<evidence type="ECO:0000256" key="7">
    <source>
        <dbReference type="ARBA" id="ARBA00022723"/>
    </source>
</evidence>
<feature type="domain" description="Peptidase M50" evidence="14">
    <location>
        <begin position="119"/>
        <end position="179"/>
    </location>
</feature>
<keyword evidence="5" id="KW-0645">Protease</keyword>
<evidence type="ECO:0000256" key="12">
    <source>
        <dbReference type="ARBA" id="ARBA00023136"/>
    </source>
</evidence>
<comment type="caution">
    <text evidence="15">The sequence shown here is derived from an EMBL/GenBank/DDBJ whole genome shotgun (WGS) entry which is preliminary data.</text>
</comment>
<keyword evidence="4" id="KW-1003">Cell membrane</keyword>
<evidence type="ECO:0000256" key="2">
    <source>
        <dbReference type="ARBA" id="ARBA00004651"/>
    </source>
</evidence>
<evidence type="ECO:0000313" key="16">
    <source>
        <dbReference type="Proteomes" id="UP000004594"/>
    </source>
</evidence>
<dbReference type="PANTHER" id="PTHR35864">
    <property type="entry name" value="ZINC METALLOPROTEASE MJ0611-RELATED"/>
    <property type="match status" value="1"/>
</dbReference>
<dbReference type="eggNOG" id="COG1994">
    <property type="taxonomic scope" value="Bacteria"/>
</dbReference>
<dbReference type="InterPro" id="IPR052348">
    <property type="entry name" value="Metallopeptidase_M50B"/>
</dbReference>
<proteinExistence type="inferred from homology"/>
<evidence type="ECO:0000256" key="4">
    <source>
        <dbReference type="ARBA" id="ARBA00022475"/>
    </source>
</evidence>
<dbReference type="OrthoDB" id="9800627at2"/>
<accession>E4L993</accession>
<evidence type="ECO:0000256" key="9">
    <source>
        <dbReference type="ARBA" id="ARBA00022833"/>
    </source>
</evidence>
<keyword evidence="8 15" id="KW-0378">Hydrolase</keyword>
<dbReference type="GO" id="GO:0006508">
    <property type="term" value="P:proteolysis"/>
    <property type="evidence" value="ECO:0007669"/>
    <property type="project" value="UniProtKB-KW"/>
</dbReference>
<name>E4L993_9FIRM</name>
<evidence type="ECO:0000313" key="15">
    <source>
        <dbReference type="EMBL" id="EFR42517.1"/>
    </source>
</evidence>
<dbReference type="InterPro" id="IPR008915">
    <property type="entry name" value="Peptidase_M50"/>
</dbReference>
<dbReference type="EMBL" id="AENT01000024">
    <property type="protein sequence ID" value="EFR42517.1"/>
    <property type="molecule type" value="Genomic_DNA"/>
</dbReference>
<keyword evidence="10 13" id="KW-1133">Transmembrane helix</keyword>
<dbReference type="InterPro" id="IPR044537">
    <property type="entry name" value="Rip2-like"/>
</dbReference>
<dbReference type="CDD" id="cd06158">
    <property type="entry name" value="S2P-M50_like_1"/>
    <property type="match status" value="1"/>
</dbReference>
<feature type="transmembrane region" description="Helical" evidence="13">
    <location>
        <begin position="124"/>
        <end position="144"/>
    </location>
</feature>
<evidence type="ECO:0000256" key="6">
    <source>
        <dbReference type="ARBA" id="ARBA00022692"/>
    </source>
</evidence>
<evidence type="ECO:0000256" key="5">
    <source>
        <dbReference type="ARBA" id="ARBA00022670"/>
    </source>
</evidence>
<dbReference type="EC" id="3.4.24.-" evidence="15"/>
<keyword evidence="9" id="KW-0862">Zinc</keyword>
<dbReference type="GO" id="GO:0005886">
    <property type="term" value="C:plasma membrane"/>
    <property type="evidence" value="ECO:0007669"/>
    <property type="project" value="UniProtKB-SubCell"/>
</dbReference>
<feature type="transmembrane region" description="Helical" evidence="13">
    <location>
        <begin position="50"/>
        <end position="69"/>
    </location>
</feature>
<sequence>MLELSVTSLAYRIPALLVALSVHEFGHAIVSDSLGDPTPRMEGRLTLNPLAHLSKLGTIMLLIFGFGWANPVPVNPIYYKNPRSGMFLVGIAGVVMNLLVALIAVFISATMDVAGFLREGGDTLLYWIMTYNTWLAFFNIIPIWPMDGFRVVSAFLPYDLSVRFEQFLAKYGFIILMLLVFTDIADEIVSPLAGTYLYYCKEAIYSLLL</sequence>
<evidence type="ECO:0000256" key="1">
    <source>
        <dbReference type="ARBA" id="ARBA00001947"/>
    </source>
</evidence>
<dbReference type="AlphaFoldDB" id="E4L993"/>
<keyword evidence="12 13" id="KW-0472">Membrane</keyword>
<comment type="similarity">
    <text evidence="3">Belongs to the peptidase M50B family.</text>
</comment>
<dbReference type="GO" id="GO:0046872">
    <property type="term" value="F:metal ion binding"/>
    <property type="evidence" value="ECO:0007669"/>
    <property type="project" value="UniProtKB-KW"/>
</dbReference>
<evidence type="ECO:0000259" key="14">
    <source>
        <dbReference type="Pfam" id="PF02163"/>
    </source>
</evidence>
<protein>
    <submittedName>
        <fullName evidence="15">Peptidase, M50 family</fullName>
        <ecNumber evidence="15">3.4.24.-</ecNumber>
    </submittedName>
</protein>
<evidence type="ECO:0000256" key="3">
    <source>
        <dbReference type="ARBA" id="ARBA00007931"/>
    </source>
</evidence>
<reference evidence="15 16" key="1">
    <citation type="submission" date="2010-11" db="EMBL/GenBank/DDBJ databases">
        <authorList>
            <person name="Durkin A.S."/>
            <person name="Madupu R."/>
            <person name="Torralba M."/>
            <person name="Gillis M."/>
            <person name="Methe B."/>
            <person name="Sutton G."/>
            <person name="Nelson K.E."/>
        </authorList>
    </citation>
    <scope>NUCLEOTIDE SEQUENCE [LARGE SCALE GENOMIC DNA]</scope>
    <source>
        <strain evidence="15 16">UPII 345-E</strain>
    </source>
</reference>
<keyword evidence="7" id="KW-0479">Metal-binding</keyword>
<keyword evidence="6 13" id="KW-0812">Transmembrane</keyword>
<evidence type="ECO:0000256" key="10">
    <source>
        <dbReference type="ARBA" id="ARBA00022989"/>
    </source>
</evidence>
<comment type="subcellular location">
    <subcellularLocation>
        <location evidence="2">Cell membrane</location>
        <topology evidence="2">Multi-pass membrane protein</topology>
    </subcellularLocation>
</comment>
<dbReference type="RefSeq" id="WP_007554793.1">
    <property type="nucleotide sequence ID" value="NZ_AENT01000024.1"/>
</dbReference>
<feature type="transmembrane region" description="Helical" evidence="13">
    <location>
        <begin position="89"/>
        <end position="117"/>
    </location>
</feature>
<feature type="transmembrane region" description="Helical" evidence="13">
    <location>
        <begin position="164"/>
        <end position="182"/>
    </location>
</feature>
<evidence type="ECO:0000256" key="13">
    <source>
        <dbReference type="SAM" id="Phobius"/>
    </source>
</evidence>
<evidence type="ECO:0000256" key="11">
    <source>
        <dbReference type="ARBA" id="ARBA00023049"/>
    </source>
</evidence>
<dbReference type="Proteomes" id="UP000004594">
    <property type="component" value="Unassembled WGS sequence"/>
</dbReference>